<evidence type="ECO:0000256" key="1">
    <source>
        <dbReference type="SAM" id="MobiDB-lite"/>
    </source>
</evidence>
<evidence type="ECO:0000313" key="3">
    <source>
        <dbReference type="Proteomes" id="UP000677913"/>
    </source>
</evidence>
<accession>A0A8J7WP44</accession>
<dbReference type="AlphaFoldDB" id="A0A8J7WP44"/>
<dbReference type="PROSITE" id="PS51318">
    <property type="entry name" value="TAT"/>
    <property type="match status" value="1"/>
</dbReference>
<feature type="region of interest" description="Disordered" evidence="1">
    <location>
        <begin position="235"/>
        <end position="254"/>
    </location>
</feature>
<dbReference type="RefSeq" id="WP_211467074.1">
    <property type="nucleotide sequence ID" value="NZ_JAGSXH010000026.1"/>
</dbReference>
<gene>
    <name evidence="2" type="ORF">KGA66_10130</name>
</gene>
<keyword evidence="3" id="KW-1185">Reference proteome</keyword>
<organism evidence="2 3">
    <name type="scientific">Actinocrinis puniceicyclus</name>
    <dbReference type="NCBI Taxonomy" id="977794"/>
    <lineage>
        <taxon>Bacteria</taxon>
        <taxon>Bacillati</taxon>
        <taxon>Actinomycetota</taxon>
        <taxon>Actinomycetes</taxon>
        <taxon>Catenulisporales</taxon>
        <taxon>Actinospicaceae</taxon>
        <taxon>Actinocrinis</taxon>
    </lineage>
</organism>
<protein>
    <submittedName>
        <fullName evidence="2">Uncharacterized protein</fullName>
    </submittedName>
</protein>
<proteinExistence type="predicted"/>
<dbReference type="InterPro" id="IPR006311">
    <property type="entry name" value="TAT_signal"/>
</dbReference>
<dbReference type="EMBL" id="JAGSXH010000026">
    <property type="protein sequence ID" value="MBS2963404.1"/>
    <property type="molecule type" value="Genomic_DNA"/>
</dbReference>
<name>A0A8J7WP44_9ACTN</name>
<reference evidence="2" key="1">
    <citation type="submission" date="2021-04" db="EMBL/GenBank/DDBJ databases">
        <title>Genome based classification of Actinospica acidithermotolerans sp. nov., an actinobacterium isolated from an Indonesian hot spring.</title>
        <authorList>
            <person name="Kusuma A.B."/>
            <person name="Putra K.E."/>
            <person name="Nafisah S."/>
            <person name="Loh J."/>
            <person name="Nouioui I."/>
            <person name="Goodfellow M."/>
        </authorList>
    </citation>
    <scope>NUCLEOTIDE SEQUENCE</scope>
    <source>
        <strain evidence="2">DSM 45618</strain>
    </source>
</reference>
<dbReference type="Proteomes" id="UP000677913">
    <property type="component" value="Unassembled WGS sequence"/>
</dbReference>
<sequence>MTVDEAESEAVCGAPEGTSGPAPGVERRRLLTAAGGSLVSVAGALASCSVAAEAVFNPATVNWLAQLGSAVAASLVEDALKVGLTDAWKSWTKNVNDRVDEQNDFPYYYASVWLHAVPPTVLVKLSKGTQSDPMSDCLLACVDGGQQAIRFDAWAWQTLMMFVHELTGGKSGDDLSGFQALCLISLIPSGPPKAGQSPSGKVGWMSYQARNGSVEIDRQTEPDGSVVGVITATGIPAADGKPTSKKYTLPAQAA</sequence>
<feature type="region of interest" description="Disordered" evidence="1">
    <location>
        <begin position="1"/>
        <end position="24"/>
    </location>
</feature>
<comment type="caution">
    <text evidence="2">The sequence shown here is derived from an EMBL/GenBank/DDBJ whole genome shotgun (WGS) entry which is preliminary data.</text>
</comment>
<evidence type="ECO:0000313" key="2">
    <source>
        <dbReference type="EMBL" id="MBS2963404.1"/>
    </source>
</evidence>